<dbReference type="Proteomes" id="UP001165289">
    <property type="component" value="Unassembled WGS sequence"/>
</dbReference>
<dbReference type="EMBL" id="JAKMXF010000128">
    <property type="protein sequence ID" value="KAI6657029.1"/>
    <property type="molecule type" value="Genomic_DNA"/>
</dbReference>
<reference evidence="1 2" key="1">
    <citation type="journal article" date="2023" name="BMC Biol.">
        <title>The compact genome of the sponge Oopsacas minuta (Hexactinellida) is lacking key metazoan core genes.</title>
        <authorList>
            <person name="Santini S."/>
            <person name="Schenkelaars Q."/>
            <person name="Jourda C."/>
            <person name="Duchesne M."/>
            <person name="Belahbib H."/>
            <person name="Rocher C."/>
            <person name="Selva M."/>
            <person name="Riesgo A."/>
            <person name="Vervoort M."/>
            <person name="Leys S.P."/>
            <person name="Kodjabachian L."/>
            <person name="Le Bivic A."/>
            <person name="Borchiellini C."/>
            <person name="Claverie J.M."/>
            <person name="Renard E."/>
        </authorList>
    </citation>
    <scope>NUCLEOTIDE SEQUENCE [LARGE SCALE GENOMIC DNA]</scope>
    <source>
        <strain evidence="1">SPO-2</strain>
    </source>
</reference>
<proteinExistence type="predicted"/>
<organism evidence="1 2">
    <name type="scientific">Oopsacas minuta</name>
    <dbReference type="NCBI Taxonomy" id="111878"/>
    <lineage>
        <taxon>Eukaryota</taxon>
        <taxon>Metazoa</taxon>
        <taxon>Porifera</taxon>
        <taxon>Hexactinellida</taxon>
        <taxon>Hexasterophora</taxon>
        <taxon>Lyssacinosida</taxon>
        <taxon>Leucopsacidae</taxon>
        <taxon>Oopsacas</taxon>
    </lineage>
</organism>
<name>A0AAV7K797_9METZ</name>
<protein>
    <submittedName>
        <fullName evidence="1">Uncharacterized protein</fullName>
    </submittedName>
</protein>
<evidence type="ECO:0000313" key="2">
    <source>
        <dbReference type="Proteomes" id="UP001165289"/>
    </source>
</evidence>
<gene>
    <name evidence="1" type="ORF">LOD99_11228</name>
</gene>
<dbReference type="AlphaFoldDB" id="A0AAV7K797"/>
<comment type="caution">
    <text evidence="1">The sequence shown here is derived from an EMBL/GenBank/DDBJ whole genome shotgun (WGS) entry which is preliminary data.</text>
</comment>
<keyword evidence="2" id="KW-1185">Reference proteome</keyword>
<evidence type="ECO:0000313" key="1">
    <source>
        <dbReference type="EMBL" id="KAI6657029.1"/>
    </source>
</evidence>
<accession>A0AAV7K797</accession>
<sequence length="109" mass="13160">MFYRYILDFRKLFKITVLPILIQQLNKMKSTMLVGGWEYNFNGNYNEEASTFFGMNLIDKQRRTNHTPVSVKRDFSAIRFEIIDSRINILEERYHLDSERVKQLHLLKI</sequence>